<accession>A0ACB5RHY1</accession>
<proteinExistence type="predicted"/>
<keyword evidence="2" id="KW-1185">Reference proteome</keyword>
<evidence type="ECO:0000313" key="1">
    <source>
        <dbReference type="EMBL" id="GKX68691.1"/>
    </source>
</evidence>
<protein>
    <submittedName>
        <fullName evidence="1">Uncharacterized protein</fullName>
    </submittedName>
</protein>
<dbReference type="EMBL" id="BROD01000001">
    <property type="protein sequence ID" value="GKX68691.1"/>
    <property type="molecule type" value="Genomic_DNA"/>
</dbReference>
<evidence type="ECO:0000313" key="2">
    <source>
        <dbReference type="Proteomes" id="UP001058074"/>
    </source>
</evidence>
<dbReference type="Proteomes" id="UP001058074">
    <property type="component" value="Unassembled WGS sequence"/>
</dbReference>
<gene>
    <name evidence="1" type="ORF">rsdtw13_39490</name>
</gene>
<comment type="caution">
    <text evidence="1">The sequence shown here is derived from an EMBL/GenBank/DDBJ whole genome shotgun (WGS) entry which is preliminary data.</text>
</comment>
<reference evidence="1" key="1">
    <citation type="journal article" date="2025" name="Int. J. Syst. Evol. Microbiol.">
        <title>Inconstantimicrobium mannanitabidum sp. nov., a novel member of the family Clostridiaceae isolated from anoxic soil under the treatment of reductive soil disinfestation.</title>
        <authorList>
            <person name="Ueki A."/>
            <person name="Tonouchi A."/>
            <person name="Honma S."/>
            <person name="Kaku N."/>
            <person name="Ueki K."/>
        </authorList>
    </citation>
    <scope>NUCLEOTIDE SEQUENCE</scope>
    <source>
        <strain evidence="1">TW13</strain>
    </source>
</reference>
<organism evidence="1 2">
    <name type="scientific">Inconstantimicrobium mannanitabidum</name>
    <dbReference type="NCBI Taxonomy" id="1604901"/>
    <lineage>
        <taxon>Bacteria</taxon>
        <taxon>Bacillati</taxon>
        <taxon>Bacillota</taxon>
        <taxon>Clostridia</taxon>
        <taxon>Eubacteriales</taxon>
        <taxon>Clostridiaceae</taxon>
        <taxon>Inconstantimicrobium</taxon>
    </lineage>
</organism>
<name>A0ACB5RHY1_9CLOT</name>
<sequence length="363" mass="41502">MNFIKGMDISIFKELDHLGGKFYNRGKEEPLLKILKYYDINSIRLRLWVNPYDEEGNPYGGGTNDLETTIELAKLIKESNMSFVLDIHYSDFWTDPGKQIKPREWASIFGEALIDKVYTYTFEVISRLKEEKLIPTMVQVGNEITNGMLWGDGKLPNYEMLSKLLKSGVKAIKDVLVNNEPKIILHLDNGGNNLQFVNWFSEMDSYNVPYDIIGLSYYPVWHGTLQELDYNLNDISTRFNKEVLVVETSYGFTTNNFGNEGMIFTEELAKQTPYQPNKEGQAQFLHDLLEVISKVKNNKGIGFFYWEPAWIPVEGSTWATEAGRKYIGDNSLGGNAWANQALFDFEGNALPALETIKNFKASK</sequence>